<keyword evidence="12" id="KW-1185">Reference proteome</keyword>
<evidence type="ECO:0000256" key="3">
    <source>
        <dbReference type="ARBA" id="ARBA00005225"/>
    </source>
</evidence>
<keyword evidence="5" id="KW-0963">Cytoplasm</keyword>
<evidence type="ECO:0000256" key="8">
    <source>
        <dbReference type="ARBA" id="ARBA00022777"/>
    </source>
</evidence>
<dbReference type="PANTHER" id="PTHR12280">
    <property type="entry name" value="PANTOTHENATE KINASE"/>
    <property type="match status" value="1"/>
</dbReference>
<comment type="pathway">
    <text evidence="3">Cofactor biosynthesis; coenzyme A biosynthesis; CoA from (R)-pantothenate: step 1/5.</text>
</comment>
<sequence length="291" mass="32682">MRTCELDGQAGTLHFIHFSSTEIFSFLRLAESMGISTSSTTICATGGGAQLLEDNLGELKHKIGTKVHKYDELDSLLCGIHYIESCKPLRECFYFEMDAEHKTYTKTPFDFSDAYPYLAVNIGSGVSMLAVYSPTEYRRITGTRCESFEEAIELAEKGDSGLVDKLVRDIYGGDYPKFNLRADTVASSFGNMCCKWRRELAKREDLARATLTTVTNNIASIARLCAVNEKMQRIVFVGNFLRYNALSMHMLTHAMDFWSRGSLKALFLEHEGYFGAVGCIVEHLRSSKKTQ</sequence>
<dbReference type="PANTHER" id="PTHR12280:SF30">
    <property type="entry name" value="FUMBLE"/>
    <property type="match status" value="1"/>
</dbReference>
<protein>
    <recommendedName>
        <fullName evidence="4">pantothenate kinase</fullName>
        <ecNumber evidence="4">2.7.1.33</ecNumber>
    </recommendedName>
</protein>
<comment type="subcellular location">
    <subcellularLocation>
        <location evidence="2">Cytoplasm</location>
    </subcellularLocation>
</comment>
<proteinExistence type="inferred from homology"/>
<keyword evidence="8 13" id="KW-0418">Kinase</keyword>
<dbReference type="NCBIfam" id="TIGR00555">
    <property type="entry name" value="panK_eukar"/>
    <property type="match status" value="1"/>
</dbReference>
<evidence type="ECO:0000256" key="1">
    <source>
        <dbReference type="ARBA" id="ARBA00001206"/>
    </source>
</evidence>
<dbReference type="InterPro" id="IPR043129">
    <property type="entry name" value="ATPase_NBD"/>
</dbReference>
<evidence type="ECO:0000256" key="4">
    <source>
        <dbReference type="ARBA" id="ARBA00012102"/>
    </source>
</evidence>
<evidence type="ECO:0000256" key="2">
    <source>
        <dbReference type="ARBA" id="ARBA00004496"/>
    </source>
</evidence>
<keyword evidence="9" id="KW-0067">ATP-binding</keyword>
<keyword evidence="6" id="KW-0808">Transferase</keyword>
<evidence type="ECO:0000256" key="11">
    <source>
        <dbReference type="ARBA" id="ARBA00060870"/>
    </source>
</evidence>
<dbReference type="GO" id="GO:0004594">
    <property type="term" value="F:pantothenate kinase activity"/>
    <property type="evidence" value="ECO:0007669"/>
    <property type="project" value="UniProtKB-EC"/>
</dbReference>
<accession>A0AAJ7L4F7</accession>
<evidence type="ECO:0000256" key="10">
    <source>
        <dbReference type="ARBA" id="ARBA00022993"/>
    </source>
</evidence>
<evidence type="ECO:0000256" key="6">
    <source>
        <dbReference type="ARBA" id="ARBA00022679"/>
    </source>
</evidence>
<dbReference type="Gene3D" id="3.30.420.510">
    <property type="match status" value="1"/>
</dbReference>
<dbReference type="Gene3D" id="3.30.420.40">
    <property type="match status" value="1"/>
</dbReference>
<dbReference type="Proteomes" id="UP000694867">
    <property type="component" value="Unplaced"/>
</dbReference>
<dbReference type="EC" id="2.7.1.33" evidence="4"/>
<dbReference type="FunFam" id="3.30.420.40:FF:000025">
    <property type="entry name" value="pantothenate kinase 2, mitochondrial"/>
    <property type="match status" value="1"/>
</dbReference>
<dbReference type="GeneID" id="100904260"/>
<dbReference type="CDD" id="cd24122">
    <property type="entry name" value="ASKHA_NBD_PanK-II_Pank1-like"/>
    <property type="match status" value="1"/>
</dbReference>
<dbReference type="GO" id="GO:0015937">
    <property type="term" value="P:coenzyme A biosynthetic process"/>
    <property type="evidence" value="ECO:0007669"/>
    <property type="project" value="UniProtKB-KW"/>
</dbReference>
<reference evidence="13" key="1">
    <citation type="submission" date="2025-08" db="UniProtKB">
        <authorList>
            <consortium name="RefSeq"/>
        </authorList>
    </citation>
    <scope>IDENTIFICATION</scope>
</reference>
<dbReference type="AlphaFoldDB" id="A0AAJ7L4F7"/>
<dbReference type="InterPro" id="IPR004567">
    <property type="entry name" value="Type_II_PanK"/>
</dbReference>
<organism evidence="12 13">
    <name type="scientific">Galendromus occidentalis</name>
    <name type="common">western predatory mite</name>
    <dbReference type="NCBI Taxonomy" id="34638"/>
    <lineage>
        <taxon>Eukaryota</taxon>
        <taxon>Metazoa</taxon>
        <taxon>Ecdysozoa</taxon>
        <taxon>Arthropoda</taxon>
        <taxon>Chelicerata</taxon>
        <taxon>Arachnida</taxon>
        <taxon>Acari</taxon>
        <taxon>Parasitiformes</taxon>
        <taxon>Mesostigmata</taxon>
        <taxon>Gamasina</taxon>
        <taxon>Phytoseioidea</taxon>
        <taxon>Phytoseiidae</taxon>
        <taxon>Typhlodrominae</taxon>
        <taxon>Galendromus</taxon>
    </lineage>
</organism>
<name>A0AAJ7L4F7_9ACAR</name>
<dbReference type="GO" id="GO:0005524">
    <property type="term" value="F:ATP binding"/>
    <property type="evidence" value="ECO:0007669"/>
    <property type="project" value="UniProtKB-KW"/>
</dbReference>
<evidence type="ECO:0000313" key="12">
    <source>
        <dbReference type="Proteomes" id="UP000694867"/>
    </source>
</evidence>
<evidence type="ECO:0000313" key="13">
    <source>
        <dbReference type="RefSeq" id="XP_018493640.1"/>
    </source>
</evidence>
<dbReference type="RefSeq" id="XP_018493640.1">
    <property type="nucleotide sequence ID" value="XM_018638124.1"/>
</dbReference>
<keyword evidence="10" id="KW-0173">Coenzyme A biosynthesis</keyword>
<dbReference type="GO" id="GO:0005634">
    <property type="term" value="C:nucleus"/>
    <property type="evidence" value="ECO:0007669"/>
    <property type="project" value="TreeGrafter"/>
</dbReference>
<gene>
    <name evidence="13" type="primary">LOC100904260</name>
</gene>
<dbReference type="KEGG" id="goe:100904260"/>
<keyword evidence="7" id="KW-0547">Nucleotide-binding</keyword>
<comment type="catalytic activity">
    <reaction evidence="1">
        <text>(R)-pantothenate + ATP = (R)-4'-phosphopantothenate + ADP + H(+)</text>
        <dbReference type="Rhea" id="RHEA:16373"/>
        <dbReference type="ChEBI" id="CHEBI:10986"/>
        <dbReference type="ChEBI" id="CHEBI:15378"/>
        <dbReference type="ChEBI" id="CHEBI:29032"/>
        <dbReference type="ChEBI" id="CHEBI:30616"/>
        <dbReference type="ChEBI" id="CHEBI:456216"/>
        <dbReference type="EC" id="2.7.1.33"/>
    </reaction>
</comment>
<comment type="similarity">
    <text evidence="11">Belongs to the type II pantothenate kinase family.</text>
</comment>
<evidence type="ECO:0000256" key="7">
    <source>
        <dbReference type="ARBA" id="ARBA00022741"/>
    </source>
</evidence>
<dbReference type="SUPFAM" id="SSF53067">
    <property type="entry name" value="Actin-like ATPase domain"/>
    <property type="match status" value="2"/>
</dbReference>
<evidence type="ECO:0000256" key="9">
    <source>
        <dbReference type="ARBA" id="ARBA00022840"/>
    </source>
</evidence>
<dbReference type="Pfam" id="PF03630">
    <property type="entry name" value="Fumble"/>
    <property type="match status" value="1"/>
</dbReference>
<dbReference type="GO" id="GO:0005829">
    <property type="term" value="C:cytosol"/>
    <property type="evidence" value="ECO:0007669"/>
    <property type="project" value="TreeGrafter"/>
</dbReference>
<evidence type="ECO:0000256" key="5">
    <source>
        <dbReference type="ARBA" id="ARBA00022490"/>
    </source>
</evidence>